<evidence type="ECO:0000313" key="3">
    <source>
        <dbReference type="Proteomes" id="UP000321734"/>
    </source>
</evidence>
<dbReference type="EMBL" id="VORX01000001">
    <property type="protein sequence ID" value="TXE10452.1"/>
    <property type="molecule type" value="Genomic_DNA"/>
</dbReference>
<dbReference type="PROSITE" id="PS51352">
    <property type="entry name" value="THIOREDOXIN_2"/>
    <property type="match status" value="1"/>
</dbReference>
<dbReference type="CDD" id="cd02966">
    <property type="entry name" value="TlpA_like_family"/>
    <property type="match status" value="1"/>
</dbReference>
<dbReference type="PANTHER" id="PTHR42852">
    <property type="entry name" value="THIOL:DISULFIDE INTERCHANGE PROTEIN DSBE"/>
    <property type="match status" value="1"/>
</dbReference>
<feature type="domain" description="Thioredoxin" evidence="1">
    <location>
        <begin position="30"/>
        <end position="175"/>
    </location>
</feature>
<name>A0A5C7AXJ5_9FLAO</name>
<sequence>MRIIGIVLVILLASCKHDASQQEQQDVEVSKEIIALPTLEVYDYEGLKPLLKTRSDSTYIVNFWATWCAPCIKELPYFEAINKNYKDRNVSVTLVSLDFPKKYESHLKPYIRDNEIKSRVVVLNDSDSNTWIPAIDPDWSGAIPATLIYNKSKRAFYEQPFTYEELETELQKFLN</sequence>
<keyword evidence="3" id="KW-1185">Reference proteome</keyword>
<dbReference type="InterPro" id="IPR013766">
    <property type="entry name" value="Thioredoxin_domain"/>
</dbReference>
<reference evidence="2 3" key="1">
    <citation type="submission" date="2019-08" db="EMBL/GenBank/DDBJ databases">
        <title>Genome sequence of Gelidibacter salicanalis IC162T.</title>
        <authorList>
            <person name="Bowman J.P."/>
        </authorList>
    </citation>
    <scope>NUCLEOTIDE SEQUENCE [LARGE SCALE GENOMIC DNA]</scope>
    <source>
        <strain evidence="2 3">IC162</strain>
    </source>
</reference>
<dbReference type="RefSeq" id="WP_146888486.1">
    <property type="nucleotide sequence ID" value="NZ_VORX01000001.1"/>
</dbReference>
<organism evidence="2 3">
    <name type="scientific">Gelidibacter salicanalis</name>
    <dbReference type="NCBI Taxonomy" id="291193"/>
    <lineage>
        <taxon>Bacteria</taxon>
        <taxon>Pseudomonadati</taxon>
        <taxon>Bacteroidota</taxon>
        <taxon>Flavobacteriia</taxon>
        <taxon>Flavobacteriales</taxon>
        <taxon>Flavobacteriaceae</taxon>
        <taxon>Gelidibacter</taxon>
    </lineage>
</organism>
<gene>
    <name evidence="2" type="ORF">ES711_00640</name>
</gene>
<dbReference type="Gene3D" id="3.40.30.10">
    <property type="entry name" value="Glutaredoxin"/>
    <property type="match status" value="1"/>
</dbReference>
<dbReference type="Proteomes" id="UP000321734">
    <property type="component" value="Unassembled WGS sequence"/>
</dbReference>
<dbReference type="GO" id="GO:0016491">
    <property type="term" value="F:oxidoreductase activity"/>
    <property type="evidence" value="ECO:0007669"/>
    <property type="project" value="InterPro"/>
</dbReference>
<dbReference type="PANTHER" id="PTHR42852:SF13">
    <property type="entry name" value="PROTEIN DIPZ"/>
    <property type="match status" value="1"/>
</dbReference>
<dbReference type="InterPro" id="IPR050553">
    <property type="entry name" value="Thioredoxin_ResA/DsbE_sf"/>
</dbReference>
<evidence type="ECO:0000313" key="2">
    <source>
        <dbReference type="EMBL" id="TXE10452.1"/>
    </source>
</evidence>
<dbReference type="GO" id="GO:0016209">
    <property type="term" value="F:antioxidant activity"/>
    <property type="evidence" value="ECO:0007669"/>
    <property type="project" value="InterPro"/>
</dbReference>
<accession>A0A5C7AXJ5</accession>
<evidence type="ECO:0000259" key="1">
    <source>
        <dbReference type="PROSITE" id="PS51352"/>
    </source>
</evidence>
<dbReference type="InterPro" id="IPR000866">
    <property type="entry name" value="AhpC/TSA"/>
</dbReference>
<dbReference type="Pfam" id="PF00578">
    <property type="entry name" value="AhpC-TSA"/>
    <property type="match status" value="1"/>
</dbReference>
<dbReference type="PROSITE" id="PS51257">
    <property type="entry name" value="PROKAR_LIPOPROTEIN"/>
    <property type="match status" value="1"/>
</dbReference>
<dbReference type="AlphaFoldDB" id="A0A5C7AXJ5"/>
<proteinExistence type="predicted"/>
<comment type="caution">
    <text evidence="2">The sequence shown here is derived from an EMBL/GenBank/DDBJ whole genome shotgun (WGS) entry which is preliminary data.</text>
</comment>
<protein>
    <submittedName>
        <fullName evidence="2">Redoxin domain-containing protein</fullName>
    </submittedName>
</protein>
<dbReference type="SUPFAM" id="SSF52833">
    <property type="entry name" value="Thioredoxin-like"/>
    <property type="match status" value="1"/>
</dbReference>
<dbReference type="InterPro" id="IPR036249">
    <property type="entry name" value="Thioredoxin-like_sf"/>
</dbReference>
<dbReference type="OrthoDB" id="9815205at2"/>